<feature type="region of interest" description="Disordered" evidence="1">
    <location>
        <begin position="1"/>
        <end position="23"/>
    </location>
</feature>
<evidence type="ECO:0000256" key="1">
    <source>
        <dbReference type="SAM" id="MobiDB-lite"/>
    </source>
</evidence>
<gene>
    <name evidence="2" type="ORF">T4E_10049</name>
</gene>
<sequence length="68" mass="7705">MANKPKPQKASPEGQSEVKGDKIQEKEVVELSGRRIFLVRHGERNYLLNVTTSVQRCCATCFDSVIRQ</sequence>
<evidence type="ECO:0000313" key="2">
    <source>
        <dbReference type="EMBL" id="KRY01078.1"/>
    </source>
</evidence>
<dbReference type="AlphaFoldDB" id="A0A0V0YLS1"/>
<proteinExistence type="predicted"/>
<organism evidence="2 3">
    <name type="scientific">Trichinella pseudospiralis</name>
    <name type="common">Parasitic roundworm</name>
    <dbReference type="NCBI Taxonomy" id="6337"/>
    <lineage>
        <taxon>Eukaryota</taxon>
        <taxon>Metazoa</taxon>
        <taxon>Ecdysozoa</taxon>
        <taxon>Nematoda</taxon>
        <taxon>Enoplea</taxon>
        <taxon>Dorylaimia</taxon>
        <taxon>Trichinellida</taxon>
        <taxon>Trichinellidae</taxon>
        <taxon>Trichinella</taxon>
    </lineage>
</organism>
<name>A0A0V0YLS1_TRIPS</name>
<protein>
    <submittedName>
        <fullName evidence="2">Uncharacterized protein</fullName>
    </submittedName>
</protein>
<dbReference type="STRING" id="6337.A0A0V0YLS1"/>
<comment type="caution">
    <text evidence="2">The sequence shown here is derived from an EMBL/GenBank/DDBJ whole genome shotgun (WGS) entry which is preliminary data.</text>
</comment>
<evidence type="ECO:0000313" key="3">
    <source>
        <dbReference type="Proteomes" id="UP000054815"/>
    </source>
</evidence>
<accession>A0A0V0YLS1</accession>
<reference evidence="2 3" key="1">
    <citation type="submission" date="2015-01" db="EMBL/GenBank/DDBJ databases">
        <title>Evolution of Trichinella species and genotypes.</title>
        <authorList>
            <person name="Korhonen P.K."/>
            <person name="Edoardo P."/>
            <person name="Giuseppe L.R."/>
            <person name="Gasser R.B."/>
        </authorList>
    </citation>
    <scope>NUCLEOTIDE SEQUENCE [LARGE SCALE GENOMIC DNA]</scope>
    <source>
        <strain evidence="2">ISS141</strain>
    </source>
</reference>
<dbReference type="EMBL" id="JYDU01000005">
    <property type="protein sequence ID" value="KRY01078.1"/>
    <property type="molecule type" value="Genomic_DNA"/>
</dbReference>
<dbReference type="Proteomes" id="UP000054815">
    <property type="component" value="Unassembled WGS sequence"/>
</dbReference>